<evidence type="ECO:0000313" key="9">
    <source>
        <dbReference type="EMBL" id="AJG39210.1"/>
    </source>
</evidence>
<gene>
    <name evidence="9" type="primary">M</name>
</gene>
<feature type="compositionally biased region" description="Polar residues" evidence="8">
    <location>
        <begin position="30"/>
        <end position="48"/>
    </location>
</feature>
<evidence type="ECO:0000313" key="10">
    <source>
        <dbReference type="Proteomes" id="UP000203306"/>
    </source>
</evidence>
<dbReference type="Proteomes" id="UP000203306">
    <property type="component" value="Segment"/>
</dbReference>
<keyword evidence="7" id="KW-0468">Viral matrix protein</keyword>
<accession>A0A0B5KKC0</accession>
<dbReference type="GO" id="GO:0039660">
    <property type="term" value="F:structural constituent of virion"/>
    <property type="evidence" value="ECO:0007669"/>
    <property type="project" value="UniProtKB-KW"/>
</dbReference>
<name>A0A0B5KKC0_9RHAB</name>
<evidence type="ECO:0000256" key="4">
    <source>
        <dbReference type="ARBA" id="ARBA00022844"/>
    </source>
</evidence>
<dbReference type="Pfam" id="PF06326">
    <property type="entry name" value="Vesiculo_matrix"/>
    <property type="match status" value="1"/>
</dbReference>
<dbReference type="RefSeq" id="YP_009302016.1">
    <property type="nucleotide sequence ID" value="NC_031240.1"/>
</dbReference>
<evidence type="ECO:0000256" key="8">
    <source>
        <dbReference type="SAM" id="MobiDB-lite"/>
    </source>
</evidence>
<evidence type="ECO:0000256" key="7">
    <source>
        <dbReference type="ARBA" id="ARBA00023311"/>
    </source>
</evidence>
<protein>
    <recommendedName>
        <fullName evidence="3">Matrix protein</fullName>
    </recommendedName>
</protein>
<organism evidence="9 10">
    <name type="scientific">Wuhan Louse Fly Virus 10</name>
    <dbReference type="NCBI Taxonomy" id="1608114"/>
    <lineage>
        <taxon>Viruses</taxon>
        <taxon>Riboviria</taxon>
        <taxon>Orthornavirae</taxon>
        <taxon>Negarnaviricota</taxon>
        <taxon>Haploviricotina</taxon>
        <taxon>Monjiviricetes</taxon>
        <taxon>Mononegavirales</taxon>
        <taxon>Rhabdoviridae</taxon>
        <taxon>Alpharhabdovirinae</taxon>
        <taxon>Sigmavirus</taxon>
        <taxon>Sigmavirus lousefly</taxon>
    </lineage>
</organism>
<keyword evidence="4" id="KW-0946">Virion</keyword>
<evidence type="ECO:0000256" key="6">
    <source>
        <dbReference type="ARBA" id="ARBA00023136"/>
    </source>
</evidence>
<keyword evidence="5" id="KW-1043">Host membrane</keyword>
<dbReference type="InterPro" id="IPR009397">
    <property type="entry name" value="Vesiculo_matrix"/>
</dbReference>
<keyword evidence="6" id="KW-0472">Membrane</keyword>
<dbReference type="OrthoDB" id="26690at10239"/>
<dbReference type="GO" id="GO:0019031">
    <property type="term" value="C:viral envelope"/>
    <property type="evidence" value="ECO:0007669"/>
    <property type="project" value="InterPro"/>
</dbReference>
<dbReference type="GO" id="GO:0033645">
    <property type="term" value="C:host cell endomembrane system"/>
    <property type="evidence" value="ECO:0007669"/>
    <property type="project" value="UniProtKB-SubCell"/>
</dbReference>
<evidence type="ECO:0000256" key="5">
    <source>
        <dbReference type="ARBA" id="ARBA00022870"/>
    </source>
</evidence>
<dbReference type="KEGG" id="vg:29122862"/>
<keyword evidence="10" id="KW-1185">Reference proteome</keyword>
<comment type="subcellular location">
    <subcellularLocation>
        <location evidence="2">Host endomembrane system</location>
        <topology evidence="2">Peripheral membrane protein</topology>
    </subcellularLocation>
    <subcellularLocation>
        <location evidence="1">Virion</location>
    </subcellularLocation>
</comment>
<evidence type="ECO:0000256" key="2">
    <source>
        <dbReference type="ARBA" id="ARBA00004531"/>
    </source>
</evidence>
<dbReference type="GeneID" id="29122862"/>
<dbReference type="EMBL" id="KM817657">
    <property type="protein sequence ID" value="AJG39210.1"/>
    <property type="molecule type" value="Viral_cRNA"/>
</dbReference>
<proteinExistence type="predicted"/>
<feature type="region of interest" description="Disordered" evidence="8">
    <location>
        <begin position="1"/>
        <end position="48"/>
    </location>
</feature>
<evidence type="ECO:0000256" key="1">
    <source>
        <dbReference type="ARBA" id="ARBA00004328"/>
    </source>
</evidence>
<sequence length="231" mass="26496">MKNMKKSNRGYIEMNRLRKIPPKLRRENGKPSSSTGAAHTSQVSDSSQWTTVHFTVPEGTGSSRRVSLIKGNWTVTGTLRVSCDKNLTNWSMMERTLEHILDVYDGNMVFKPLILLFYWILGVNLAPIPGPSNRHCWGVDFGEPISLNHRIELIGSQDFGYSKNFASNFRGHKFTVEFNINFVHTQRRTTSVVTIVNSQVPHFKDRRRFRELLEGSQISYEYTEEEGLVLT</sequence>
<evidence type="ECO:0000256" key="3">
    <source>
        <dbReference type="ARBA" id="ARBA00017678"/>
    </source>
</evidence>
<reference evidence="9 10" key="1">
    <citation type="journal article" date="2015" name="Elife">
        <title>Unprecedented genomic diversity of RNA viruses in arthropods reveals the ancestry of negative-sense RNA viruses.</title>
        <authorList>
            <person name="Li C.X."/>
            <person name="Shi M."/>
            <person name="Tian J.H."/>
            <person name="Lin X.D."/>
            <person name="Kang Y.J."/>
            <person name="Chen L.J."/>
            <person name="Qin X.C."/>
            <person name="Xu J."/>
            <person name="Holmes E.C."/>
            <person name="Zhang Y.Z."/>
        </authorList>
    </citation>
    <scope>NUCLEOTIDE SEQUENCE [LARGE SCALE GENOMIC DNA]</scope>
    <source>
        <strain evidence="9 10">BFJSC-8</strain>
    </source>
</reference>